<reference evidence="2" key="1">
    <citation type="submission" date="2017-01" db="EMBL/GenBank/DDBJ databases">
        <authorList>
            <person name="Wang Y."/>
            <person name="White M."/>
            <person name="Kvist S."/>
            <person name="Moncalvo J.-M."/>
        </authorList>
    </citation>
    <scope>NUCLEOTIDE SEQUENCE [LARGE SCALE GENOMIC DNA]</scope>
    <source>
        <strain evidence="2">ID-206-W2</strain>
    </source>
</reference>
<organism evidence="1 2">
    <name type="scientific">Smittium culicis</name>
    <dbReference type="NCBI Taxonomy" id="133412"/>
    <lineage>
        <taxon>Eukaryota</taxon>
        <taxon>Fungi</taxon>
        <taxon>Fungi incertae sedis</taxon>
        <taxon>Zoopagomycota</taxon>
        <taxon>Kickxellomycotina</taxon>
        <taxon>Harpellomycetes</taxon>
        <taxon>Harpellales</taxon>
        <taxon>Legeriomycetaceae</taxon>
        <taxon>Smittium</taxon>
    </lineage>
</organism>
<sequence>MFGFLRPCDLERIDYGKTKITSSYVRFVILSPKERRSGSSIEKVCRINSHSIQHLCSVLAYKYYKSRIASEPCWGPHPINEELKINYLIRNFKDTYKKITAQRIGKHINSLIDLIPLSAHEKIPKSRALGSTIASKSGASYEDVISLGFWSSKGIFDTYYQLSRAPLNKTTNLVLSENSGAT</sequence>
<dbReference type="EMBL" id="LSSM01000562">
    <property type="protein sequence ID" value="OMJ28521.1"/>
    <property type="molecule type" value="Genomic_DNA"/>
</dbReference>
<name>A0A1R1YNN2_9FUNG</name>
<accession>A0A1R1YNN2</accession>
<protein>
    <recommendedName>
        <fullName evidence="3">Tyr recombinase domain-containing protein</fullName>
    </recommendedName>
</protein>
<evidence type="ECO:0000313" key="1">
    <source>
        <dbReference type="EMBL" id="OMJ28521.1"/>
    </source>
</evidence>
<evidence type="ECO:0000313" key="2">
    <source>
        <dbReference type="Proteomes" id="UP000187429"/>
    </source>
</evidence>
<dbReference type="AlphaFoldDB" id="A0A1R1YNN2"/>
<keyword evidence="2" id="KW-1185">Reference proteome</keyword>
<dbReference type="OrthoDB" id="2400069at2759"/>
<proteinExistence type="predicted"/>
<gene>
    <name evidence="1" type="ORF">AYI69_g2003</name>
</gene>
<comment type="caution">
    <text evidence="1">The sequence shown here is derived from an EMBL/GenBank/DDBJ whole genome shotgun (WGS) entry which is preliminary data.</text>
</comment>
<dbReference type="Proteomes" id="UP000187429">
    <property type="component" value="Unassembled WGS sequence"/>
</dbReference>
<evidence type="ECO:0008006" key="3">
    <source>
        <dbReference type="Google" id="ProtNLM"/>
    </source>
</evidence>